<dbReference type="Gene3D" id="3.40.720.10">
    <property type="entry name" value="Alkaline Phosphatase, subunit A"/>
    <property type="match status" value="1"/>
</dbReference>
<evidence type="ECO:0000259" key="2">
    <source>
        <dbReference type="Pfam" id="PF00884"/>
    </source>
</evidence>
<keyword evidence="4" id="KW-1185">Reference proteome</keyword>
<sequence>MNPAFSRNHEPPKIYHGQYSTDLIRDKSFGFLDDAVKADKPFFLTIAPVAPHNNVQGGRDTKPIPAPRHRGLFKDVKIPRTKNFNPEQPSGASWVKELPRLNARQVENMDEWHRDRLRSLQAVDELVDKIVAKLIGYNLLSNTYIFFTTDNGFHIAQHRFKPGKTCGYEEDIRIPLIVRGPGVPKGVSSQIVTSHTDMAATFFDILGIPQRDEFDGSPIPLTEAALAAPEKTKREHVNIEFWSLRTPATQSIPGLSPVPGLPTIQCTYQKRALKLPDLYP</sequence>
<name>A0A0G2DU43_PHACM</name>
<protein>
    <submittedName>
        <fullName evidence="3">Putative arylsulfatase</fullName>
    </submittedName>
</protein>
<dbReference type="PANTHER" id="PTHR43108:SF8">
    <property type="entry name" value="SD21168P"/>
    <property type="match status" value="1"/>
</dbReference>
<accession>A0A0G2DU43</accession>
<evidence type="ECO:0000313" key="4">
    <source>
        <dbReference type="Proteomes" id="UP000053317"/>
    </source>
</evidence>
<dbReference type="OrthoDB" id="96314at2759"/>
<dbReference type="SUPFAM" id="SSF53649">
    <property type="entry name" value="Alkaline phosphatase-like"/>
    <property type="match status" value="1"/>
</dbReference>
<proteinExistence type="inferred from homology"/>
<dbReference type="Pfam" id="PF00884">
    <property type="entry name" value="Sulfatase"/>
    <property type="match status" value="1"/>
</dbReference>
<dbReference type="GO" id="GO:0008449">
    <property type="term" value="F:N-acetylglucosamine-6-sulfatase activity"/>
    <property type="evidence" value="ECO:0007669"/>
    <property type="project" value="TreeGrafter"/>
</dbReference>
<dbReference type="PANTHER" id="PTHR43108">
    <property type="entry name" value="N-ACETYLGLUCOSAMINE-6-SULFATASE FAMILY MEMBER"/>
    <property type="match status" value="1"/>
</dbReference>
<organism evidence="3 4">
    <name type="scientific">Phaeomoniella chlamydospora</name>
    <name type="common">Phaeoacremonium chlamydosporum</name>
    <dbReference type="NCBI Taxonomy" id="158046"/>
    <lineage>
        <taxon>Eukaryota</taxon>
        <taxon>Fungi</taxon>
        <taxon>Dikarya</taxon>
        <taxon>Ascomycota</taxon>
        <taxon>Pezizomycotina</taxon>
        <taxon>Eurotiomycetes</taxon>
        <taxon>Chaetothyriomycetidae</taxon>
        <taxon>Phaeomoniellales</taxon>
        <taxon>Phaeomoniellaceae</taxon>
        <taxon>Phaeomoniella</taxon>
    </lineage>
</organism>
<dbReference type="EMBL" id="LCWF01000261">
    <property type="protein sequence ID" value="KKY13731.1"/>
    <property type="molecule type" value="Genomic_DNA"/>
</dbReference>
<dbReference type="InterPro" id="IPR017850">
    <property type="entry name" value="Alkaline_phosphatase_core_sf"/>
</dbReference>
<evidence type="ECO:0000313" key="3">
    <source>
        <dbReference type="EMBL" id="KKY13731.1"/>
    </source>
</evidence>
<dbReference type="GO" id="GO:0005539">
    <property type="term" value="F:glycosaminoglycan binding"/>
    <property type="evidence" value="ECO:0007669"/>
    <property type="project" value="TreeGrafter"/>
</dbReference>
<dbReference type="InterPro" id="IPR000917">
    <property type="entry name" value="Sulfatase_N"/>
</dbReference>
<dbReference type="Proteomes" id="UP000053317">
    <property type="component" value="Unassembled WGS sequence"/>
</dbReference>
<dbReference type="AlphaFoldDB" id="A0A0G2DU43"/>
<reference evidence="3 4" key="1">
    <citation type="submission" date="2015-05" db="EMBL/GenBank/DDBJ databases">
        <title>Distinctive expansion of gene families associated with plant cell wall degradation and secondary metabolism in the genomes of grapevine trunk pathogens.</title>
        <authorList>
            <person name="Lawrence D.P."/>
            <person name="Travadon R."/>
            <person name="Rolshausen P.E."/>
            <person name="Baumgartner K."/>
        </authorList>
    </citation>
    <scope>NUCLEOTIDE SEQUENCE [LARGE SCALE GENOMIC DNA]</scope>
    <source>
        <strain evidence="3">UCRPC4</strain>
    </source>
</reference>
<gene>
    <name evidence="3" type="ORF">UCRPC4_g06925</name>
</gene>
<feature type="domain" description="Sulfatase N-terminal" evidence="2">
    <location>
        <begin position="12"/>
        <end position="208"/>
    </location>
</feature>
<comment type="caution">
    <text evidence="3">The sequence shown here is derived from an EMBL/GenBank/DDBJ whole genome shotgun (WGS) entry which is preliminary data.</text>
</comment>
<comment type="similarity">
    <text evidence="1">Belongs to the sulfatase family.</text>
</comment>
<evidence type="ECO:0000256" key="1">
    <source>
        <dbReference type="ARBA" id="ARBA00008779"/>
    </source>
</evidence>
<reference evidence="3 4" key="2">
    <citation type="submission" date="2015-05" db="EMBL/GenBank/DDBJ databases">
        <authorList>
            <person name="Morales-Cruz A."/>
            <person name="Amrine K.C."/>
            <person name="Cantu D."/>
        </authorList>
    </citation>
    <scope>NUCLEOTIDE SEQUENCE [LARGE SCALE GENOMIC DNA]</scope>
    <source>
        <strain evidence="3">UCRPC4</strain>
    </source>
</reference>